<dbReference type="SMART" id="SM00345">
    <property type="entry name" value="HTH_GNTR"/>
    <property type="match status" value="1"/>
</dbReference>
<dbReference type="Pfam" id="PF07729">
    <property type="entry name" value="FCD"/>
    <property type="match status" value="1"/>
</dbReference>
<dbReference type="PROSITE" id="PS50949">
    <property type="entry name" value="HTH_GNTR"/>
    <property type="match status" value="1"/>
</dbReference>
<dbReference type="Gene3D" id="1.10.10.10">
    <property type="entry name" value="Winged helix-like DNA-binding domain superfamily/Winged helix DNA-binding domain"/>
    <property type="match status" value="1"/>
</dbReference>
<dbReference type="PANTHER" id="PTHR43537:SF5">
    <property type="entry name" value="UXU OPERON TRANSCRIPTIONAL REGULATOR"/>
    <property type="match status" value="1"/>
</dbReference>
<reference evidence="6 7" key="1">
    <citation type="submission" date="2018-05" db="EMBL/GenBank/DDBJ databases">
        <title>Evolution of GPA BGCs.</title>
        <authorList>
            <person name="Waglechner N."/>
            <person name="Wright G.D."/>
        </authorList>
    </citation>
    <scope>NUCLEOTIDE SEQUENCE [LARGE SCALE GENOMIC DNA]</scope>
    <source>
        <strain evidence="6 7">A82846</strain>
    </source>
</reference>
<evidence type="ECO:0000256" key="2">
    <source>
        <dbReference type="ARBA" id="ARBA00023125"/>
    </source>
</evidence>
<sequence length="246" mass="27086">MFEPVSPVRAYERVVEQIEEAVFTGRLRPGSRLPSERDLMTQFGVSRSTVREALRVLQSNGMIQSRAGDPRGPEVLPASPKSLQKSMSRLVRAESMSLAELLQFRMLLEGSAYLLAARLRTDAQLAEMEAALQSMAEASEHAEFSAADVAFHDAVARATQNTLILVCSNVVRGVVLDLIADHLATATDRQALMQAYLQHHSEVLQAIRDRDGALAARLARQALYDYYADSVPLEDRALLEPLIASP</sequence>
<dbReference type="GO" id="GO:0003677">
    <property type="term" value="F:DNA binding"/>
    <property type="evidence" value="ECO:0007669"/>
    <property type="project" value="UniProtKB-KW"/>
</dbReference>
<evidence type="ECO:0000313" key="7">
    <source>
        <dbReference type="Proteomes" id="UP000287547"/>
    </source>
</evidence>
<dbReference type="AlphaFoldDB" id="A0A428YKU9"/>
<dbReference type="GO" id="GO:0003700">
    <property type="term" value="F:DNA-binding transcription factor activity"/>
    <property type="evidence" value="ECO:0007669"/>
    <property type="project" value="InterPro"/>
</dbReference>
<dbReference type="PANTHER" id="PTHR43537">
    <property type="entry name" value="TRANSCRIPTIONAL REGULATOR, GNTR FAMILY"/>
    <property type="match status" value="1"/>
</dbReference>
<dbReference type="InterPro" id="IPR011711">
    <property type="entry name" value="GntR_C"/>
</dbReference>
<dbReference type="SUPFAM" id="SSF46785">
    <property type="entry name" value="Winged helix' DNA-binding domain"/>
    <property type="match status" value="1"/>
</dbReference>
<dbReference type="OrthoDB" id="4535513at2"/>
<evidence type="ECO:0000256" key="4">
    <source>
        <dbReference type="SAM" id="MobiDB-lite"/>
    </source>
</evidence>
<gene>
    <name evidence="6" type="ORF">DMH04_47220</name>
</gene>
<comment type="caution">
    <text evidence="6">The sequence shown here is derived from an EMBL/GenBank/DDBJ whole genome shotgun (WGS) entry which is preliminary data.</text>
</comment>
<organism evidence="6 7">
    <name type="scientific">Kibdelosporangium aridum</name>
    <dbReference type="NCBI Taxonomy" id="2030"/>
    <lineage>
        <taxon>Bacteria</taxon>
        <taxon>Bacillati</taxon>
        <taxon>Actinomycetota</taxon>
        <taxon>Actinomycetes</taxon>
        <taxon>Pseudonocardiales</taxon>
        <taxon>Pseudonocardiaceae</taxon>
        <taxon>Kibdelosporangium</taxon>
    </lineage>
</organism>
<evidence type="ECO:0000256" key="1">
    <source>
        <dbReference type="ARBA" id="ARBA00023015"/>
    </source>
</evidence>
<dbReference type="EMBL" id="QHKI01000075">
    <property type="protein sequence ID" value="RSM68290.1"/>
    <property type="molecule type" value="Genomic_DNA"/>
</dbReference>
<proteinExistence type="predicted"/>
<dbReference type="InterPro" id="IPR000524">
    <property type="entry name" value="Tscrpt_reg_HTH_GntR"/>
</dbReference>
<evidence type="ECO:0000256" key="3">
    <source>
        <dbReference type="ARBA" id="ARBA00023163"/>
    </source>
</evidence>
<dbReference type="Gene3D" id="1.20.120.530">
    <property type="entry name" value="GntR ligand-binding domain-like"/>
    <property type="match status" value="1"/>
</dbReference>
<feature type="region of interest" description="Disordered" evidence="4">
    <location>
        <begin position="61"/>
        <end position="80"/>
    </location>
</feature>
<dbReference type="Pfam" id="PF00392">
    <property type="entry name" value="GntR"/>
    <property type="match status" value="1"/>
</dbReference>
<keyword evidence="3" id="KW-0804">Transcription</keyword>
<dbReference type="RefSeq" id="WP_037254161.1">
    <property type="nucleotide sequence ID" value="NZ_QHKI01000075.1"/>
</dbReference>
<evidence type="ECO:0000259" key="5">
    <source>
        <dbReference type="PROSITE" id="PS50949"/>
    </source>
</evidence>
<dbReference type="CDD" id="cd07377">
    <property type="entry name" value="WHTH_GntR"/>
    <property type="match status" value="1"/>
</dbReference>
<name>A0A428YKU9_KIBAR</name>
<protein>
    <submittedName>
        <fullName evidence="6">FadR family transcriptional regulator</fullName>
    </submittedName>
</protein>
<accession>A0A428YKU9</accession>
<feature type="domain" description="HTH gntR-type" evidence="5">
    <location>
        <begin position="8"/>
        <end position="78"/>
    </location>
</feature>
<dbReference type="SUPFAM" id="SSF48008">
    <property type="entry name" value="GntR ligand-binding domain-like"/>
    <property type="match status" value="1"/>
</dbReference>
<dbReference type="InterPro" id="IPR008920">
    <property type="entry name" value="TF_FadR/GntR_C"/>
</dbReference>
<dbReference type="InterPro" id="IPR036390">
    <property type="entry name" value="WH_DNA-bd_sf"/>
</dbReference>
<dbReference type="SMART" id="SM00895">
    <property type="entry name" value="FCD"/>
    <property type="match status" value="1"/>
</dbReference>
<dbReference type="InterPro" id="IPR036388">
    <property type="entry name" value="WH-like_DNA-bd_sf"/>
</dbReference>
<dbReference type="PRINTS" id="PR00035">
    <property type="entry name" value="HTHGNTR"/>
</dbReference>
<evidence type="ECO:0000313" key="6">
    <source>
        <dbReference type="EMBL" id="RSM68290.1"/>
    </source>
</evidence>
<dbReference type="Proteomes" id="UP000287547">
    <property type="component" value="Unassembled WGS sequence"/>
</dbReference>
<keyword evidence="1" id="KW-0805">Transcription regulation</keyword>
<keyword evidence="2" id="KW-0238">DNA-binding</keyword>